<name>A0AAV7VX65_PLEWA</name>
<gene>
    <name evidence="2" type="ORF">NDU88_001561</name>
</gene>
<protein>
    <submittedName>
        <fullName evidence="2">Uncharacterized protein</fullName>
    </submittedName>
</protein>
<proteinExistence type="predicted"/>
<feature type="compositionally biased region" description="Basic residues" evidence="1">
    <location>
        <begin position="134"/>
        <end position="144"/>
    </location>
</feature>
<evidence type="ECO:0000313" key="3">
    <source>
        <dbReference type="Proteomes" id="UP001066276"/>
    </source>
</evidence>
<reference evidence="2" key="1">
    <citation type="journal article" date="2022" name="bioRxiv">
        <title>Sequencing and chromosome-scale assembly of the giantPleurodeles waltlgenome.</title>
        <authorList>
            <person name="Brown T."/>
            <person name="Elewa A."/>
            <person name="Iarovenko S."/>
            <person name="Subramanian E."/>
            <person name="Araus A.J."/>
            <person name="Petzold A."/>
            <person name="Susuki M."/>
            <person name="Suzuki K.-i.T."/>
            <person name="Hayashi T."/>
            <person name="Toyoda A."/>
            <person name="Oliveira C."/>
            <person name="Osipova E."/>
            <person name="Leigh N.D."/>
            <person name="Simon A."/>
            <person name="Yun M.H."/>
        </authorList>
    </citation>
    <scope>NUCLEOTIDE SEQUENCE</scope>
    <source>
        <strain evidence="2">20211129_DDA</strain>
        <tissue evidence="2">Liver</tissue>
    </source>
</reference>
<dbReference type="Proteomes" id="UP001066276">
    <property type="component" value="Chromosome 1_2"/>
</dbReference>
<accession>A0AAV7VX65</accession>
<comment type="caution">
    <text evidence="2">The sequence shown here is derived from an EMBL/GenBank/DDBJ whole genome shotgun (WGS) entry which is preliminary data.</text>
</comment>
<keyword evidence="3" id="KW-1185">Reference proteome</keyword>
<evidence type="ECO:0000313" key="2">
    <source>
        <dbReference type="EMBL" id="KAJ1206152.1"/>
    </source>
</evidence>
<evidence type="ECO:0000256" key="1">
    <source>
        <dbReference type="SAM" id="MobiDB-lite"/>
    </source>
</evidence>
<feature type="region of interest" description="Disordered" evidence="1">
    <location>
        <begin position="121"/>
        <end position="153"/>
    </location>
</feature>
<dbReference type="EMBL" id="JANPWB010000002">
    <property type="protein sequence ID" value="KAJ1206152.1"/>
    <property type="molecule type" value="Genomic_DNA"/>
</dbReference>
<sequence length="153" mass="16975">MCLYTIHNDPLIENGSPPIALTDTDLTPSHFRWYLSVLHLGLRTPQAFPFGSRLESSSSSTLWIKLSVGNSACASAQVCACTEKLERYSHALFGTVLWTHFCCGRQDTKVGDVITLTGQRGQQVTKRAREGAQKPKKRAARRKPLSYVQSHDA</sequence>
<dbReference type="AlphaFoldDB" id="A0AAV7VX65"/>
<organism evidence="2 3">
    <name type="scientific">Pleurodeles waltl</name>
    <name type="common">Iberian ribbed newt</name>
    <dbReference type="NCBI Taxonomy" id="8319"/>
    <lineage>
        <taxon>Eukaryota</taxon>
        <taxon>Metazoa</taxon>
        <taxon>Chordata</taxon>
        <taxon>Craniata</taxon>
        <taxon>Vertebrata</taxon>
        <taxon>Euteleostomi</taxon>
        <taxon>Amphibia</taxon>
        <taxon>Batrachia</taxon>
        <taxon>Caudata</taxon>
        <taxon>Salamandroidea</taxon>
        <taxon>Salamandridae</taxon>
        <taxon>Pleurodelinae</taxon>
        <taxon>Pleurodeles</taxon>
    </lineage>
</organism>